<proteinExistence type="inferred from homology"/>
<evidence type="ECO:0000256" key="6">
    <source>
        <dbReference type="ARBA" id="ARBA00022490"/>
    </source>
</evidence>
<dbReference type="CDD" id="cd05147">
    <property type="entry name" value="RIO1_euk"/>
    <property type="match status" value="1"/>
</dbReference>
<feature type="compositionally biased region" description="Acidic residues" evidence="20">
    <location>
        <begin position="352"/>
        <end position="381"/>
    </location>
</feature>
<dbReference type="EC" id="2.7.11.1" evidence="4"/>
<dbReference type="InterPro" id="IPR000687">
    <property type="entry name" value="RIO_kinase"/>
</dbReference>
<evidence type="ECO:0000256" key="20">
    <source>
        <dbReference type="SAM" id="MobiDB-lite"/>
    </source>
</evidence>
<dbReference type="eggNOG" id="KOG2270">
    <property type="taxonomic scope" value="Eukaryota"/>
</dbReference>
<organism evidence="22 23">
    <name type="scientific">Monosiga brevicollis</name>
    <name type="common">Choanoflagellate</name>
    <dbReference type="NCBI Taxonomy" id="81824"/>
    <lineage>
        <taxon>Eukaryota</taxon>
        <taxon>Choanoflagellata</taxon>
        <taxon>Craspedida</taxon>
        <taxon>Salpingoecidae</taxon>
        <taxon>Monosiga</taxon>
    </lineage>
</organism>
<dbReference type="STRING" id="81824.A9USV6"/>
<dbReference type="GO" id="GO:0016787">
    <property type="term" value="F:hydrolase activity"/>
    <property type="evidence" value="ECO:0007669"/>
    <property type="project" value="UniProtKB-KW"/>
</dbReference>
<evidence type="ECO:0000313" key="22">
    <source>
        <dbReference type="EMBL" id="EDQ92171.1"/>
    </source>
</evidence>
<comment type="cofactor">
    <cofactor evidence="1">
        <name>Mg(2+)</name>
        <dbReference type="ChEBI" id="CHEBI:18420"/>
    </cofactor>
</comment>
<dbReference type="InParanoid" id="A9USV6"/>
<keyword evidence="23" id="KW-1185">Reference proteome</keyword>
<dbReference type="RefSeq" id="XP_001743457.1">
    <property type="nucleotide sequence ID" value="XM_001743405.1"/>
</dbReference>
<evidence type="ECO:0000256" key="18">
    <source>
        <dbReference type="ARBA" id="ARBA00049360"/>
    </source>
</evidence>
<evidence type="ECO:0000256" key="19">
    <source>
        <dbReference type="ARBA" id="ARBA00068838"/>
    </source>
</evidence>
<dbReference type="GeneID" id="5888602"/>
<dbReference type="PANTHER" id="PTHR45723">
    <property type="entry name" value="SERINE/THREONINE-PROTEIN KINASE RIO1"/>
    <property type="match status" value="1"/>
</dbReference>
<comment type="catalytic activity">
    <reaction evidence="17">
        <text>L-seryl-[protein] + ATP = O-phospho-L-seryl-[protein] + ADP + H(+)</text>
        <dbReference type="Rhea" id="RHEA:17989"/>
        <dbReference type="Rhea" id="RHEA-COMP:9863"/>
        <dbReference type="Rhea" id="RHEA-COMP:11604"/>
        <dbReference type="ChEBI" id="CHEBI:15378"/>
        <dbReference type="ChEBI" id="CHEBI:29999"/>
        <dbReference type="ChEBI" id="CHEBI:30616"/>
        <dbReference type="ChEBI" id="CHEBI:83421"/>
        <dbReference type="ChEBI" id="CHEBI:456216"/>
        <dbReference type="EC" id="2.7.11.1"/>
    </reaction>
</comment>
<evidence type="ECO:0000256" key="7">
    <source>
        <dbReference type="ARBA" id="ARBA00022517"/>
    </source>
</evidence>
<evidence type="ECO:0000256" key="5">
    <source>
        <dbReference type="ARBA" id="ARBA00016038"/>
    </source>
</evidence>
<keyword evidence="15" id="KW-0460">Magnesium</keyword>
<evidence type="ECO:0000256" key="10">
    <source>
        <dbReference type="ARBA" id="ARBA00022723"/>
    </source>
</evidence>
<evidence type="ECO:0000256" key="16">
    <source>
        <dbReference type="ARBA" id="ARBA00047899"/>
    </source>
</evidence>
<dbReference type="Pfam" id="PF01163">
    <property type="entry name" value="RIO1"/>
    <property type="match status" value="1"/>
</dbReference>
<dbReference type="GO" id="GO:0030688">
    <property type="term" value="C:preribosome, small subunit precursor"/>
    <property type="evidence" value="ECO:0000318"/>
    <property type="project" value="GO_Central"/>
</dbReference>
<evidence type="ECO:0000256" key="9">
    <source>
        <dbReference type="ARBA" id="ARBA00022679"/>
    </source>
</evidence>
<comment type="similarity">
    <text evidence="3">Belongs to the protein kinase superfamily. RIO-type Ser/Thr kinase family.</text>
</comment>
<comment type="subcellular location">
    <subcellularLocation>
        <location evidence="2">Cytoplasm</location>
    </subcellularLocation>
</comment>
<dbReference type="FunFam" id="1.10.510.10:FF:000232">
    <property type="entry name" value="Serine/threonine-protein kinase RIO1"/>
    <property type="match status" value="1"/>
</dbReference>
<feature type="non-terminal residue" evidence="22">
    <location>
        <position position="1"/>
    </location>
</feature>
<dbReference type="GO" id="GO:0030490">
    <property type="term" value="P:maturation of SSU-rRNA"/>
    <property type="evidence" value="ECO:0000318"/>
    <property type="project" value="GO_Central"/>
</dbReference>
<dbReference type="InterPro" id="IPR018934">
    <property type="entry name" value="RIO_dom"/>
</dbReference>
<dbReference type="SMART" id="SM00090">
    <property type="entry name" value="RIO"/>
    <property type="match status" value="1"/>
</dbReference>
<evidence type="ECO:0000259" key="21">
    <source>
        <dbReference type="SMART" id="SM00090"/>
    </source>
</evidence>
<evidence type="ECO:0000256" key="12">
    <source>
        <dbReference type="ARBA" id="ARBA00022777"/>
    </source>
</evidence>
<dbReference type="FunFam" id="3.30.200.20:FF:000148">
    <property type="entry name" value="Serine/threonine-protein kinase RIO1"/>
    <property type="match status" value="1"/>
</dbReference>
<dbReference type="SUPFAM" id="SSF56112">
    <property type="entry name" value="Protein kinase-like (PK-like)"/>
    <property type="match status" value="1"/>
</dbReference>
<evidence type="ECO:0000256" key="1">
    <source>
        <dbReference type="ARBA" id="ARBA00001946"/>
    </source>
</evidence>
<keyword evidence="12" id="KW-0418">Kinase</keyword>
<dbReference type="InterPro" id="IPR051272">
    <property type="entry name" value="RIO-type_Ser/Thr_kinase"/>
</dbReference>
<keyword evidence="7" id="KW-0690">Ribosome biogenesis</keyword>
<dbReference type="Proteomes" id="UP000001357">
    <property type="component" value="Unassembled WGS sequence"/>
</dbReference>
<sequence>DNVANRVLATNKKTESNRLRTTDKADRATSEQVLDPRTRMMLFKLLSRGLYDTINGCISTGKEANVYHASSEANNKQYAIKVYKTSILVFKDRDKYVTGEFRFRHGYSKHNPRKMVKTWAEKEYRNLIRLKAGGVPCPTAVALKAHIVVMDFLGVDGWPSPKLKEAVVSAKRAKKLYRQTIELMRRMYQDCKLVHGDLSEYNMLYHEGSIVIIDVSQAVEHSHPHALEFLRRDCQNINDFFGKKEVGVMSTRDLFDFITDVAITEHTVDEYLEAVQARSAASADPQAQHELEVQDRVFQQVYIPNSLDDVVHLERDLNMAAAGQTDQLYYQKLTGMRTDLSGAADAVPELLQDNEDDEDEGDEDEGDEDDFDEEEGAYDDDGQPKIPNLEGLSKAERKKVVKEFNRERRAAKTPKHVKKRKEKLAKHRRGHK</sequence>
<keyword evidence="11" id="KW-0547">Nucleotide-binding</keyword>
<dbReference type="InterPro" id="IPR018935">
    <property type="entry name" value="RIO_kinase_CS"/>
</dbReference>
<protein>
    <recommendedName>
        <fullName evidence="5">Serine/threonine-protein kinase RIO1</fullName>
        <ecNumber evidence="4">2.7.11.1</ecNumber>
    </recommendedName>
    <alternativeName>
        <fullName evidence="19">Serine/threonine-protein kinase rio1</fullName>
    </alternativeName>
</protein>
<evidence type="ECO:0000256" key="17">
    <source>
        <dbReference type="ARBA" id="ARBA00048679"/>
    </source>
</evidence>
<dbReference type="Gene3D" id="3.30.200.20">
    <property type="entry name" value="Phosphorylase Kinase, domain 1"/>
    <property type="match status" value="1"/>
</dbReference>
<dbReference type="GO" id="GO:0005829">
    <property type="term" value="C:cytosol"/>
    <property type="evidence" value="ECO:0000318"/>
    <property type="project" value="GO_Central"/>
</dbReference>
<evidence type="ECO:0000256" key="11">
    <source>
        <dbReference type="ARBA" id="ARBA00022741"/>
    </source>
</evidence>
<feature type="domain" description="RIO kinase" evidence="21">
    <location>
        <begin position="23"/>
        <end position="260"/>
    </location>
</feature>
<evidence type="ECO:0000256" key="8">
    <source>
        <dbReference type="ARBA" id="ARBA00022527"/>
    </source>
</evidence>
<evidence type="ECO:0000256" key="13">
    <source>
        <dbReference type="ARBA" id="ARBA00022801"/>
    </source>
</evidence>
<evidence type="ECO:0000256" key="14">
    <source>
        <dbReference type="ARBA" id="ARBA00022840"/>
    </source>
</evidence>
<keyword evidence="6" id="KW-0963">Cytoplasm</keyword>
<feature type="compositionally biased region" description="Basic residues" evidence="20">
    <location>
        <begin position="411"/>
        <end position="432"/>
    </location>
</feature>
<dbReference type="OMA" id="HPMSLDF"/>
<dbReference type="FunCoup" id="A9USV6">
    <property type="interactions" value="1389"/>
</dbReference>
<dbReference type="GO" id="GO:0046872">
    <property type="term" value="F:metal ion binding"/>
    <property type="evidence" value="ECO:0007669"/>
    <property type="project" value="UniProtKB-KW"/>
</dbReference>
<feature type="compositionally biased region" description="Basic and acidic residues" evidence="20">
    <location>
        <begin position="401"/>
        <end position="410"/>
    </location>
</feature>
<gene>
    <name evidence="22" type="ORF">MONBRDRAFT_14672</name>
</gene>
<dbReference type="AlphaFoldDB" id="A9USV6"/>
<accession>A9USV6</accession>
<keyword evidence="14" id="KW-0067">ATP-binding</keyword>
<keyword evidence="8" id="KW-0723">Serine/threonine-protein kinase</keyword>
<dbReference type="GO" id="GO:0005524">
    <property type="term" value="F:ATP binding"/>
    <property type="evidence" value="ECO:0007669"/>
    <property type="project" value="UniProtKB-KW"/>
</dbReference>
<feature type="region of interest" description="Disordered" evidence="20">
    <location>
        <begin position="349"/>
        <end position="432"/>
    </location>
</feature>
<evidence type="ECO:0000256" key="2">
    <source>
        <dbReference type="ARBA" id="ARBA00004496"/>
    </source>
</evidence>
<comment type="catalytic activity">
    <reaction evidence="16">
        <text>L-threonyl-[protein] + ATP = O-phospho-L-threonyl-[protein] + ADP + H(+)</text>
        <dbReference type="Rhea" id="RHEA:46608"/>
        <dbReference type="Rhea" id="RHEA-COMP:11060"/>
        <dbReference type="Rhea" id="RHEA-COMP:11605"/>
        <dbReference type="ChEBI" id="CHEBI:15378"/>
        <dbReference type="ChEBI" id="CHEBI:30013"/>
        <dbReference type="ChEBI" id="CHEBI:30616"/>
        <dbReference type="ChEBI" id="CHEBI:61977"/>
        <dbReference type="ChEBI" id="CHEBI:456216"/>
        <dbReference type="EC" id="2.7.11.1"/>
    </reaction>
</comment>
<evidence type="ECO:0000256" key="3">
    <source>
        <dbReference type="ARBA" id="ARBA00009196"/>
    </source>
</evidence>
<dbReference type="EMBL" id="CH991544">
    <property type="protein sequence ID" value="EDQ92171.1"/>
    <property type="molecule type" value="Genomic_DNA"/>
</dbReference>
<keyword evidence="13" id="KW-0378">Hydrolase</keyword>
<dbReference type="Gene3D" id="1.10.510.10">
    <property type="entry name" value="Transferase(Phosphotransferase) domain 1"/>
    <property type="match status" value="1"/>
</dbReference>
<dbReference type="KEGG" id="mbr:MONBRDRAFT_14672"/>
<dbReference type="InterPro" id="IPR011009">
    <property type="entry name" value="Kinase-like_dom_sf"/>
</dbReference>
<evidence type="ECO:0000313" key="23">
    <source>
        <dbReference type="Proteomes" id="UP000001357"/>
    </source>
</evidence>
<comment type="catalytic activity">
    <reaction evidence="18">
        <text>ATP + H2O = ADP + phosphate + H(+)</text>
        <dbReference type="Rhea" id="RHEA:13065"/>
        <dbReference type="ChEBI" id="CHEBI:15377"/>
        <dbReference type="ChEBI" id="CHEBI:15378"/>
        <dbReference type="ChEBI" id="CHEBI:30616"/>
        <dbReference type="ChEBI" id="CHEBI:43474"/>
        <dbReference type="ChEBI" id="CHEBI:456216"/>
    </reaction>
</comment>
<keyword evidence="10" id="KW-0479">Metal-binding</keyword>
<reference evidence="22 23" key="1">
    <citation type="journal article" date="2008" name="Nature">
        <title>The genome of the choanoflagellate Monosiga brevicollis and the origin of metazoans.</title>
        <authorList>
            <consortium name="JGI Sequencing"/>
            <person name="King N."/>
            <person name="Westbrook M.J."/>
            <person name="Young S.L."/>
            <person name="Kuo A."/>
            <person name="Abedin M."/>
            <person name="Chapman J."/>
            <person name="Fairclough S."/>
            <person name="Hellsten U."/>
            <person name="Isogai Y."/>
            <person name="Letunic I."/>
            <person name="Marr M."/>
            <person name="Pincus D."/>
            <person name="Putnam N."/>
            <person name="Rokas A."/>
            <person name="Wright K.J."/>
            <person name="Zuzow R."/>
            <person name="Dirks W."/>
            <person name="Good M."/>
            <person name="Goodstein D."/>
            <person name="Lemons D."/>
            <person name="Li W."/>
            <person name="Lyons J.B."/>
            <person name="Morris A."/>
            <person name="Nichols S."/>
            <person name="Richter D.J."/>
            <person name="Salamov A."/>
            <person name="Bork P."/>
            <person name="Lim W.A."/>
            <person name="Manning G."/>
            <person name="Miller W.T."/>
            <person name="McGinnis W."/>
            <person name="Shapiro H."/>
            <person name="Tjian R."/>
            <person name="Grigoriev I.V."/>
            <person name="Rokhsar D."/>
        </authorList>
    </citation>
    <scope>NUCLEOTIDE SEQUENCE [LARGE SCALE GENOMIC DNA]</scope>
    <source>
        <strain evidence="23">MX1 / ATCC 50154</strain>
    </source>
</reference>
<evidence type="ECO:0000256" key="15">
    <source>
        <dbReference type="ARBA" id="ARBA00022842"/>
    </source>
</evidence>
<evidence type="ECO:0000256" key="4">
    <source>
        <dbReference type="ARBA" id="ARBA00012513"/>
    </source>
</evidence>
<dbReference type="GO" id="GO:0004674">
    <property type="term" value="F:protein serine/threonine kinase activity"/>
    <property type="evidence" value="ECO:0000318"/>
    <property type="project" value="GO_Central"/>
</dbReference>
<keyword evidence="9" id="KW-0808">Transferase</keyword>
<name>A9USV6_MONBE</name>
<dbReference type="PROSITE" id="PS01245">
    <property type="entry name" value="RIO1"/>
    <property type="match status" value="1"/>
</dbReference>